<dbReference type="RefSeq" id="WP_160620798.1">
    <property type="nucleotide sequence ID" value="NZ_CP028271.1"/>
</dbReference>
<protein>
    <submittedName>
        <fullName evidence="1">Anti-adapter protein IraM</fullName>
    </submittedName>
</protein>
<dbReference type="AlphaFoldDB" id="A0A6P1PY03"/>
<gene>
    <name evidence="1" type="primary">iraM_2</name>
    <name evidence="1" type="ORF">C7M51_01028</name>
</gene>
<dbReference type="Gene3D" id="2.40.50.650">
    <property type="match status" value="1"/>
</dbReference>
<evidence type="ECO:0000313" key="2">
    <source>
        <dbReference type="Proteomes" id="UP000464053"/>
    </source>
</evidence>
<dbReference type="Pfam" id="PF11183">
    <property type="entry name" value="PmrD"/>
    <property type="match status" value="1"/>
</dbReference>
<dbReference type="InterPro" id="IPR044854">
    <property type="entry name" value="IraM/PmrD"/>
</dbReference>
<evidence type="ECO:0000313" key="1">
    <source>
        <dbReference type="EMBL" id="QHM70749.1"/>
    </source>
</evidence>
<name>A0A6P1PY03_9GAMM</name>
<dbReference type="OrthoDB" id="6555626at2"/>
<accession>A0A6P1PY03</accession>
<dbReference type="KEGG" id="mint:C7M51_01028"/>
<sequence>MVWYVLDSIISPDSDTAFSLISSPYNLKFVLWYDTNHYLAPGDKLETSDNGLIVNGHLQNVYILDVSTFRSDYWQKLHIYNKCCPGNTNSLSSTCIYKQRCRVKKCPFTPH</sequence>
<proteinExistence type="predicted"/>
<reference evidence="1 2" key="1">
    <citation type="submission" date="2018-03" db="EMBL/GenBank/DDBJ databases">
        <title>Pantoea intestinalis SRCM103226 isolated form the mealworm.</title>
        <authorList>
            <person name="Jeong D.-Y."/>
            <person name="Kim J.W."/>
        </authorList>
    </citation>
    <scope>NUCLEOTIDE SEQUENCE [LARGE SCALE GENOMIC DNA]</scope>
    <source>
        <strain evidence="1 2">SRCM103226</strain>
    </source>
</reference>
<keyword evidence="2" id="KW-1185">Reference proteome</keyword>
<dbReference type="EMBL" id="CP028271">
    <property type="protein sequence ID" value="QHM70749.1"/>
    <property type="molecule type" value="Genomic_DNA"/>
</dbReference>
<dbReference type="Proteomes" id="UP000464053">
    <property type="component" value="Chromosome"/>
</dbReference>
<dbReference type="InterPro" id="IPR038679">
    <property type="entry name" value="PmrD_sf"/>
</dbReference>
<organism evidence="1 2">
    <name type="scientific">Mixta intestinalis</name>
    <dbReference type="NCBI Taxonomy" id="1615494"/>
    <lineage>
        <taxon>Bacteria</taxon>
        <taxon>Pseudomonadati</taxon>
        <taxon>Pseudomonadota</taxon>
        <taxon>Gammaproteobacteria</taxon>
        <taxon>Enterobacterales</taxon>
        <taxon>Erwiniaceae</taxon>
        <taxon>Mixta</taxon>
    </lineage>
</organism>